<sequence>MVSLPHTTGPDSPERVSSGNLESMESVDPTAFMNPMYSSTDTSYGMASADQPEHVFLGGEQHQSAMNSNEYDQNQGFKSGVNGGYQYMNNPSSFRQDPAQMYGSRGAPGNSGAPRGGANGYARNRGGRDGGYRNQNNGWNQQYRQHNMMQFPHQAFQGQAPQVSHYNNNFPPPAQQTGPVGDMSTMEADANASQTHAHHQNGQDTGYASSAQSYIAGELPPSGHQTAPGYLPIHHANGMVTPTSSLPTPGMSPMMNGQGANALHQGQPPQPIPIGIYPYSHLGYGGKIPGVNGNPGRLPGTLPNGSMDPAQMTGNYGPAAAAAAAAAAGNTTGRTVYVGNLPADASVDELMNLVRFGPVESVRLLPEKSCVFISFLDGATAAAFHADATVKKLTLHGQELKIGWGHASVVPSQVVHAIAMSKATRNVYLGGLEDSVTESQLRDDLSRFGPIDQVKIVRDKSIGFVHFLSITVAMKVVNTLPQEPAWQGKRIGYGKDRCAYVPRAQQAAVQAAQQQAAAALSHTLGLPGAPFQAFNPLSPAALYSADFSNPVYAQSGMLNAIVSGAHAAGPSSGSMNRGDFTSDLVDHARAPVNGGHSPNRCLYIGNLPEDATTSDICDAIRGGLLLSVKYTPEKHYAFVTFADPMQATHFYHQATSYGLMVRNKKVKVSWGRGNNFVHPSVINAVVGAGATRIVYIGGVDDFDVYNEDRLREDFGTFGEIEQVNYLKEKKAAFVNFCDVRHASKALEGMKSKPEYADMRLAYGKDRCANHPRPGPRLPKDEQSVPQQAMTETTDAESASKTSPAASGTEKRLPRVDSVEELEKDLTQLSVGYTDGSDMIESAQEVGLLAHSTTKKSSPE</sequence>
<evidence type="ECO:0000313" key="2">
    <source>
        <dbReference type="Proteomes" id="UP001234202"/>
    </source>
</evidence>
<gene>
    <name evidence="1" type="ORF">QFC24_001950</name>
</gene>
<reference evidence="1" key="1">
    <citation type="submission" date="2023-04" db="EMBL/GenBank/DDBJ databases">
        <title>Draft Genome sequencing of Naganishia species isolated from polar environments using Oxford Nanopore Technology.</title>
        <authorList>
            <person name="Leo P."/>
            <person name="Venkateswaran K."/>
        </authorList>
    </citation>
    <scope>NUCLEOTIDE SEQUENCE</scope>
    <source>
        <strain evidence="1">DBVPG 5303</strain>
    </source>
</reference>
<accession>A0ACC2XU53</accession>
<dbReference type="EMBL" id="JASBWV010000005">
    <property type="protein sequence ID" value="KAJ9126227.1"/>
    <property type="molecule type" value="Genomic_DNA"/>
</dbReference>
<evidence type="ECO:0000313" key="1">
    <source>
        <dbReference type="EMBL" id="KAJ9126227.1"/>
    </source>
</evidence>
<organism evidence="1 2">
    <name type="scientific">Naganishia onofrii</name>
    <dbReference type="NCBI Taxonomy" id="1851511"/>
    <lineage>
        <taxon>Eukaryota</taxon>
        <taxon>Fungi</taxon>
        <taxon>Dikarya</taxon>
        <taxon>Basidiomycota</taxon>
        <taxon>Agaricomycotina</taxon>
        <taxon>Tremellomycetes</taxon>
        <taxon>Filobasidiales</taxon>
        <taxon>Filobasidiaceae</taxon>
        <taxon>Naganishia</taxon>
    </lineage>
</organism>
<comment type="caution">
    <text evidence="1">The sequence shown here is derived from an EMBL/GenBank/DDBJ whole genome shotgun (WGS) entry which is preliminary data.</text>
</comment>
<protein>
    <submittedName>
        <fullName evidence="1">Uncharacterized protein</fullName>
    </submittedName>
</protein>
<keyword evidence="2" id="KW-1185">Reference proteome</keyword>
<name>A0ACC2XU53_9TREE</name>
<dbReference type="Proteomes" id="UP001234202">
    <property type="component" value="Unassembled WGS sequence"/>
</dbReference>
<proteinExistence type="predicted"/>